<organism evidence="5 6">
    <name type="scientific">Microlunatus phosphovorus (strain ATCC 700054 / DSM 10555 / JCM 9379 / NBRC 101784 / NCIMB 13414 / VKM Ac-1990 / NM-1)</name>
    <dbReference type="NCBI Taxonomy" id="1032480"/>
    <lineage>
        <taxon>Bacteria</taxon>
        <taxon>Bacillati</taxon>
        <taxon>Actinomycetota</taxon>
        <taxon>Actinomycetes</taxon>
        <taxon>Propionibacteriales</taxon>
        <taxon>Propionibacteriaceae</taxon>
        <taxon>Microlunatus</taxon>
    </lineage>
</organism>
<dbReference type="Proteomes" id="UP000007947">
    <property type="component" value="Chromosome"/>
</dbReference>
<feature type="region of interest" description="Disordered" evidence="2">
    <location>
        <begin position="328"/>
        <end position="347"/>
    </location>
</feature>
<protein>
    <recommendedName>
        <fullName evidence="4">Capsule synthesis protein CapA domain-containing protein</fullName>
    </recommendedName>
</protein>
<feature type="region of interest" description="Disordered" evidence="2">
    <location>
        <begin position="20"/>
        <end position="68"/>
    </location>
</feature>
<evidence type="ECO:0000256" key="1">
    <source>
        <dbReference type="ARBA" id="ARBA00005662"/>
    </source>
</evidence>
<dbReference type="KEGG" id="mph:MLP_17980"/>
<feature type="chain" id="PRO_5038542543" description="Capsule synthesis protein CapA domain-containing protein" evidence="3">
    <location>
        <begin position="21"/>
        <end position="497"/>
    </location>
</feature>
<dbReference type="InterPro" id="IPR052169">
    <property type="entry name" value="CW_Biosynth-Accessory"/>
</dbReference>
<dbReference type="PROSITE" id="PS51257">
    <property type="entry name" value="PROKAR_LIPOPROTEIN"/>
    <property type="match status" value="1"/>
</dbReference>
<comment type="similarity">
    <text evidence="1">Belongs to the CapA family.</text>
</comment>
<dbReference type="OrthoDB" id="9799970at2"/>
<dbReference type="PANTHER" id="PTHR33393:SF11">
    <property type="entry name" value="POLYGLUTAMINE SYNTHESIS ACCESSORY PROTEIN RV0574C-RELATED"/>
    <property type="match status" value="1"/>
</dbReference>
<evidence type="ECO:0000313" key="5">
    <source>
        <dbReference type="EMBL" id="BAK34812.1"/>
    </source>
</evidence>
<dbReference type="CDD" id="cd07381">
    <property type="entry name" value="MPP_CapA"/>
    <property type="match status" value="1"/>
</dbReference>
<proteinExistence type="inferred from homology"/>
<keyword evidence="3" id="KW-0732">Signal</keyword>
<dbReference type="InterPro" id="IPR029052">
    <property type="entry name" value="Metallo-depent_PP-like"/>
</dbReference>
<dbReference type="eggNOG" id="COG2843">
    <property type="taxonomic scope" value="Bacteria"/>
</dbReference>
<dbReference type="AlphaFoldDB" id="F5XSD1"/>
<evidence type="ECO:0000256" key="2">
    <source>
        <dbReference type="SAM" id="MobiDB-lite"/>
    </source>
</evidence>
<feature type="compositionally biased region" description="Low complexity" evidence="2">
    <location>
        <begin position="30"/>
        <end position="46"/>
    </location>
</feature>
<keyword evidence="6" id="KW-1185">Reference proteome</keyword>
<evidence type="ECO:0000259" key="4">
    <source>
        <dbReference type="SMART" id="SM00854"/>
    </source>
</evidence>
<evidence type="ECO:0000313" key="6">
    <source>
        <dbReference type="Proteomes" id="UP000007947"/>
    </source>
</evidence>
<name>F5XSD1_MICPN</name>
<dbReference type="Gene3D" id="3.60.21.10">
    <property type="match status" value="1"/>
</dbReference>
<dbReference type="SMART" id="SM00854">
    <property type="entry name" value="PGA_cap"/>
    <property type="match status" value="1"/>
</dbReference>
<dbReference type="EMBL" id="AP012204">
    <property type="protein sequence ID" value="BAK34812.1"/>
    <property type="molecule type" value="Genomic_DNA"/>
</dbReference>
<dbReference type="InterPro" id="IPR019079">
    <property type="entry name" value="Capsule_synth_CapA"/>
</dbReference>
<dbReference type="SUPFAM" id="SSF56300">
    <property type="entry name" value="Metallo-dependent phosphatases"/>
    <property type="match status" value="1"/>
</dbReference>
<dbReference type="Pfam" id="PF09587">
    <property type="entry name" value="PGA_cap"/>
    <property type="match status" value="1"/>
</dbReference>
<feature type="domain" description="Capsule synthesis protein CapA" evidence="4">
    <location>
        <begin position="187"/>
        <end position="434"/>
    </location>
</feature>
<evidence type="ECO:0000256" key="3">
    <source>
        <dbReference type="SAM" id="SignalP"/>
    </source>
</evidence>
<dbReference type="HOGENOM" id="CLU_041663_0_0_11"/>
<sequence length="497" mass="52837">MRARVLAAVVVLAALTACTAGQPGEPGRQSSPSTSAAPNPSTPAGTVTPDGSTAPTTPTAVTPTPQALTQPLVLTVHATRTVADVPTRTARSLSDRAARNQKLTIRWAELEQPGGGRAKVRLATTAAGARALLKDVRADDSLLALVPAEVVDATVRVLTVGSRHPLRDPARYPLRTAASTRQPQVTTVTIVGDVMLGRRVARASGDDPIRPLRSTAKRLASAEITVGNLESTLSDDGSPTQGGDSFHADPAIIKGLRLAGFDTVVLANNHLGDYGQRALRQTLATLRDADLPYVGAGRDLKEARRPVIITRDGVRVGFIATESIGETPAATADRGGTNRLNMPPRTGPLNERQLDRITGDIAKLSQRVDVVIVIPHWGTQYTHVPEASQRSAARAFAKAGADLVIGGHPHWVQGWEQMSGAVVVHSLGNFVFDMDFQTKTMEGIFVEIVLWGGAVKAVEPVPYRLDSRFVPKVVKGRQAERILADVWSTSRGPFARP</sequence>
<dbReference type="RefSeq" id="WP_013862692.1">
    <property type="nucleotide sequence ID" value="NC_015635.1"/>
</dbReference>
<feature type="signal peptide" evidence="3">
    <location>
        <begin position="1"/>
        <end position="20"/>
    </location>
</feature>
<accession>F5XSD1</accession>
<gene>
    <name evidence="5" type="ordered locus">MLP_17980</name>
</gene>
<dbReference type="PANTHER" id="PTHR33393">
    <property type="entry name" value="POLYGLUTAMINE SYNTHESIS ACCESSORY PROTEIN RV0574C-RELATED"/>
    <property type="match status" value="1"/>
</dbReference>
<reference evidence="5 6" key="1">
    <citation type="submission" date="2011-05" db="EMBL/GenBank/DDBJ databases">
        <title>Whole genome sequence of Microlunatus phosphovorus NM-1.</title>
        <authorList>
            <person name="Hosoyama A."/>
            <person name="Sasaki K."/>
            <person name="Harada T."/>
            <person name="Igarashi R."/>
            <person name="Kawakoshi A."/>
            <person name="Sasagawa M."/>
            <person name="Fukada J."/>
            <person name="Nakamura S."/>
            <person name="Katano Y."/>
            <person name="Hanada S."/>
            <person name="Kamagata Y."/>
            <person name="Nakamura N."/>
            <person name="Yamazaki S."/>
            <person name="Fujita N."/>
        </authorList>
    </citation>
    <scope>NUCLEOTIDE SEQUENCE [LARGE SCALE GENOMIC DNA]</scope>
    <source>
        <strain evidence="6">ATCC 700054 / DSM 10555 / JCM 9379 / NBRC 101784 / NCIMB 13414 / VKM Ac-1990 / NM-1</strain>
    </source>
</reference>
<feature type="compositionally biased region" description="Low complexity" evidence="2">
    <location>
        <begin position="53"/>
        <end position="68"/>
    </location>
</feature>
<dbReference type="STRING" id="1032480.MLP_17980"/>